<feature type="region of interest" description="Disordered" evidence="1">
    <location>
        <begin position="1"/>
        <end position="29"/>
    </location>
</feature>
<evidence type="ECO:0000313" key="2">
    <source>
        <dbReference type="EMBL" id="MPN47215.1"/>
    </source>
</evidence>
<proteinExistence type="predicted"/>
<dbReference type="AlphaFoldDB" id="A0A645I7B2"/>
<feature type="compositionally biased region" description="Polar residues" evidence="1">
    <location>
        <begin position="1"/>
        <end position="11"/>
    </location>
</feature>
<sequence>MDNADFQNRQAQPAALHGRLGQTVTDTAGNEPQTVLRRLRAVIALFRQQCPGAGQSVMQEAVNRNCRHGARFVHDNAAGVGGEFTGVGNLLYGADGNQGAGHHQLADTAHNDRAAKFLREAEGIAGHFPGLLCGGGS</sequence>
<name>A0A645I7B2_9ZZZZ</name>
<organism evidence="2">
    <name type="scientific">bioreactor metagenome</name>
    <dbReference type="NCBI Taxonomy" id="1076179"/>
    <lineage>
        <taxon>unclassified sequences</taxon>
        <taxon>metagenomes</taxon>
        <taxon>ecological metagenomes</taxon>
    </lineage>
</organism>
<reference evidence="2" key="1">
    <citation type="submission" date="2019-08" db="EMBL/GenBank/DDBJ databases">
        <authorList>
            <person name="Kucharzyk K."/>
            <person name="Murdoch R.W."/>
            <person name="Higgins S."/>
            <person name="Loffler F."/>
        </authorList>
    </citation>
    <scope>NUCLEOTIDE SEQUENCE</scope>
</reference>
<accession>A0A645I7B2</accession>
<dbReference type="EMBL" id="VSSQ01108545">
    <property type="protein sequence ID" value="MPN47215.1"/>
    <property type="molecule type" value="Genomic_DNA"/>
</dbReference>
<evidence type="ECO:0000256" key="1">
    <source>
        <dbReference type="SAM" id="MobiDB-lite"/>
    </source>
</evidence>
<gene>
    <name evidence="2" type="ORF">SDC9_194816</name>
</gene>
<comment type="caution">
    <text evidence="2">The sequence shown here is derived from an EMBL/GenBank/DDBJ whole genome shotgun (WGS) entry which is preliminary data.</text>
</comment>
<protein>
    <submittedName>
        <fullName evidence="2">Uncharacterized protein</fullName>
    </submittedName>
</protein>